<reference evidence="8 9" key="1">
    <citation type="submission" date="2022-01" db="EMBL/GenBank/DDBJ databases">
        <title>Novel bile acid biosynthetic pathways are enriched in the microbiome of centenarians.</title>
        <authorList>
            <person name="Sato Y."/>
            <person name="Atarashi K."/>
            <person name="Plichta R.D."/>
            <person name="Arai Y."/>
            <person name="Sasajima S."/>
            <person name="Kearney M.S."/>
            <person name="Suda W."/>
            <person name="Takeshita K."/>
            <person name="Sasaki T."/>
            <person name="Okamoto S."/>
            <person name="Skelly N.A."/>
            <person name="Okamura Y."/>
            <person name="Vlamakis H."/>
            <person name="Li Y."/>
            <person name="Tanoue T."/>
            <person name="Takei H."/>
            <person name="Nittono H."/>
            <person name="Narushima S."/>
            <person name="Irie J."/>
            <person name="Itoh H."/>
            <person name="Moriya K."/>
            <person name="Sugiura Y."/>
            <person name="Suematsu M."/>
            <person name="Moritoki N."/>
            <person name="Shibata S."/>
            <person name="Littman R.D."/>
            <person name="Fischbach A.M."/>
            <person name="Uwamino Y."/>
            <person name="Inoue T."/>
            <person name="Honda A."/>
            <person name="Hattori M."/>
            <person name="Murai T."/>
            <person name="Xavier J.R."/>
            <person name="Hirose N."/>
            <person name="Honda K."/>
        </authorList>
    </citation>
    <scope>NUCLEOTIDE SEQUENCE [LARGE SCALE GENOMIC DNA]</scope>
    <source>
        <strain evidence="8 9">CE91-St30</strain>
    </source>
</reference>
<keyword evidence="6 7" id="KW-0472">Membrane</keyword>
<dbReference type="Pfam" id="PF03916">
    <property type="entry name" value="NrfD"/>
    <property type="match status" value="1"/>
</dbReference>
<feature type="transmembrane region" description="Helical" evidence="7">
    <location>
        <begin position="121"/>
        <end position="145"/>
    </location>
</feature>
<dbReference type="InterPro" id="IPR005614">
    <property type="entry name" value="NrfD-like"/>
</dbReference>
<dbReference type="InterPro" id="IPR052049">
    <property type="entry name" value="Electron_transfer_protein"/>
</dbReference>
<evidence type="ECO:0000256" key="4">
    <source>
        <dbReference type="ARBA" id="ARBA00022692"/>
    </source>
</evidence>
<feature type="transmembrane region" description="Helical" evidence="7">
    <location>
        <begin position="157"/>
        <end position="178"/>
    </location>
</feature>
<dbReference type="EMBL" id="AP025564">
    <property type="protein sequence ID" value="BDE95401.1"/>
    <property type="molecule type" value="Genomic_DNA"/>
</dbReference>
<dbReference type="Proteomes" id="UP001320544">
    <property type="component" value="Chromosome"/>
</dbReference>
<feature type="transmembrane region" description="Helical" evidence="7">
    <location>
        <begin position="190"/>
        <end position="208"/>
    </location>
</feature>
<evidence type="ECO:0000256" key="6">
    <source>
        <dbReference type="ARBA" id="ARBA00023136"/>
    </source>
</evidence>
<gene>
    <name evidence="8" type="ORF">CE91St30_07340</name>
</gene>
<feature type="transmembrane region" description="Helical" evidence="7">
    <location>
        <begin position="15"/>
        <end position="34"/>
    </location>
</feature>
<keyword evidence="4 7" id="KW-0812">Transmembrane</keyword>
<evidence type="ECO:0000256" key="7">
    <source>
        <dbReference type="SAM" id="Phobius"/>
    </source>
</evidence>
<evidence type="ECO:0000256" key="3">
    <source>
        <dbReference type="ARBA" id="ARBA00022475"/>
    </source>
</evidence>
<dbReference type="Gene3D" id="1.20.1630.10">
    <property type="entry name" value="Formate dehydrogenase/DMSO reductase domain"/>
    <property type="match status" value="1"/>
</dbReference>
<sequence length="216" mass="22931">MLFTQPTLSYISVGTYSLTALLLCVAFVAAAGCFSLPGSLDRIKPMALVIGFAAALLVMTYTGVFLQSMKSIALWNSPWLIALFFLSALSTGIALVMLCSISLNLDRTKTGILQRLAKTDLVVIVLEFAACAVYLITVSGTSLGAQSVKRLIAGDNALVFMAGFVVCGLAVPGIMNAVSARKQHDERIDLAIACLVLLGGFCLRLSLFDARIHSSM</sequence>
<comment type="similarity">
    <text evidence="2">Belongs to the NrfD family.</text>
</comment>
<evidence type="ECO:0000256" key="5">
    <source>
        <dbReference type="ARBA" id="ARBA00022989"/>
    </source>
</evidence>
<keyword evidence="3" id="KW-1003">Cell membrane</keyword>
<evidence type="ECO:0000313" key="8">
    <source>
        <dbReference type="EMBL" id="BDE95401.1"/>
    </source>
</evidence>
<evidence type="ECO:0008006" key="10">
    <source>
        <dbReference type="Google" id="ProtNLM"/>
    </source>
</evidence>
<name>A0ABN6MFJ8_9ACTN</name>
<organism evidence="8 9">
    <name type="scientific">Raoultibacter timonensis</name>
    <dbReference type="NCBI Taxonomy" id="1907662"/>
    <lineage>
        <taxon>Bacteria</taxon>
        <taxon>Bacillati</taxon>
        <taxon>Actinomycetota</taxon>
        <taxon>Coriobacteriia</taxon>
        <taxon>Eggerthellales</taxon>
        <taxon>Eggerthellaceae</taxon>
        <taxon>Raoultibacter</taxon>
    </lineage>
</organism>
<dbReference type="PANTHER" id="PTHR34856">
    <property type="entry name" value="PROTEIN NRFD"/>
    <property type="match status" value="1"/>
</dbReference>
<proteinExistence type="inferred from homology"/>
<evidence type="ECO:0000256" key="2">
    <source>
        <dbReference type="ARBA" id="ARBA00008929"/>
    </source>
</evidence>
<feature type="transmembrane region" description="Helical" evidence="7">
    <location>
        <begin position="46"/>
        <end position="67"/>
    </location>
</feature>
<feature type="transmembrane region" description="Helical" evidence="7">
    <location>
        <begin position="79"/>
        <end position="101"/>
    </location>
</feature>
<keyword evidence="5 7" id="KW-1133">Transmembrane helix</keyword>
<evidence type="ECO:0000313" key="9">
    <source>
        <dbReference type="Proteomes" id="UP001320544"/>
    </source>
</evidence>
<protein>
    <recommendedName>
        <fullName evidence="10">DMSO reductase anchor subunit</fullName>
    </recommendedName>
</protein>
<comment type="subcellular location">
    <subcellularLocation>
        <location evidence="1">Cell membrane</location>
        <topology evidence="1">Multi-pass membrane protein</topology>
    </subcellularLocation>
</comment>
<accession>A0ABN6MFJ8</accession>
<keyword evidence="9" id="KW-1185">Reference proteome</keyword>
<evidence type="ECO:0000256" key="1">
    <source>
        <dbReference type="ARBA" id="ARBA00004651"/>
    </source>
</evidence>
<dbReference type="PANTHER" id="PTHR34856:SF2">
    <property type="entry name" value="PROTEIN NRFD"/>
    <property type="match status" value="1"/>
</dbReference>